<dbReference type="EMBL" id="OV651823">
    <property type="protein sequence ID" value="CAH1101427.1"/>
    <property type="molecule type" value="Genomic_DNA"/>
</dbReference>
<keyword evidence="1" id="KW-1133">Transmembrane helix</keyword>
<reference evidence="3" key="1">
    <citation type="submission" date="2022-01" db="EMBL/GenBank/DDBJ databases">
        <authorList>
            <person name="King R."/>
        </authorList>
    </citation>
    <scope>NUCLEOTIDE SEQUENCE</scope>
</reference>
<evidence type="ECO:0000256" key="2">
    <source>
        <dbReference type="SAM" id="SignalP"/>
    </source>
</evidence>
<dbReference type="OrthoDB" id="6436512at2759"/>
<feature type="transmembrane region" description="Helical" evidence="1">
    <location>
        <begin position="91"/>
        <end position="112"/>
    </location>
</feature>
<dbReference type="Pfam" id="PF07841">
    <property type="entry name" value="DM4_12"/>
    <property type="match status" value="1"/>
</dbReference>
<accession>A0A9P0CDA1</accession>
<keyword evidence="1" id="KW-0812">Transmembrane</keyword>
<evidence type="ECO:0000256" key="1">
    <source>
        <dbReference type="SAM" id="Phobius"/>
    </source>
</evidence>
<organism evidence="3 4">
    <name type="scientific">Psylliodes chrysocephalus</name>
    <dbReference type="NCBI Taxonomy" id="3402493"/>
    <lineage>
        <taxon>Eukaryota</taxon>
        <taxon>Metazoa</taxon>
        <taxon>Ecdysozoa</taxon>
        <taxon>Arthropoda</taxon>
        <taxon>Hexapoda</taxon>
        <taxon>Insecta</taxon>
        <taxon>Pterygota</taxon>
        <taxon>Neoptera</taxon>
        <taxon>Endopterygota</taxon>
        <taxon>Coleoptera</taxon>
        <taxon>Polyphaga</taxon>
        <taxon>Cucujiformia</taxon>
        <taxon>Chrysomeloidea</taxon>
        <taxon>Chrysomelidae</taxon>
        <taxon>Galerucinae</taxon>
        <taxon>Alticini</taxon>
        <taxon>Psylliodes</taxon>
    </lineage>
</organism>
<keyword evidence="4" id="KW-1185">Reference proteome</keyword>
<feature type="chain" id="PRO_5040198240" evidence="2">
    <location>
        <begin position="26"/>
        <end position="245"/>
    </location>
</feature>
<keyword evidence="1" id="KW-0472">Membrane</keyword>
<evidence type="ECO:0000313" key="4">
    <source>
        <dbReference type="Proteomes" id="UP001153636"/>
    </source>
</evidence>
<gene>
    <name evidence="3" type="ORF">PSYICH_LOCUS2859</name>
</gene>
<dbReference type="AlphaFoldDB" id="A0A9P0CDA1"/>
<evidence type="ECO:0000313" key="3">
    <source>
        <dbReference type="EMBL" id="CAH1101427.1"/>
    </source>
</evidence>
<feature type="signal peptide" evidence="2">
    <location>
        <begin position="1"/>
        <end position="25"/>
    </location>
</feature>
<protein>
    <submittedName>
        <fullName evidence="3">Uncharacterized protein</fullName>
    </submittedName>
</protein>
<name>A0A9P0CDA1_9CUCU</name>
<keyword evidence="2" id="KW-0732">Signal</keyword>
<dbReference type="InterPro" id="IPR006631">
    <property type="entry name" value="DM4_12"/>
</dbReference>
<dbReference type="Proteomes" id="UP001153636">
    <property type="component" value="Chromosome 11"/>
</dbReference>
<sequence>MSSQVFNSRILIFGLLFLLFCCTDSWNFTENLLRFKKDSFSTKSGRLISFDASDGNLKVDLEFSIPFLEVPVQKSVDYARNFVAKINVPSLVLSGVVIFVSAVVIPTVFMFWNKKFHILDPPTNSYRKIEEEPSILWRYLTYLDAVFMENDIDTTSCLQRSICSLINKSKQDNLNGNGSSMNKIIDGVSSSDWFLEQVFNTPLYSAIIHGTKNGKCSEQFTNCRITQKTFNKFAREIFKYVGTGT</sequence>
<proteinExistence type="predicted"/>